<organism evidence="2 3">
    <name type="scientific">Racocetra fulgida</name>
    <dbReference type="NCBI Taxonomy" id="60492"/>
    <lineage>
        <taxon>Eukaryota</taxon>
        <taxon>Fungi</taxon>
        <taxon>Fungi incertae sedis</taxon>
        <taxon>Mucoromycota</taxon>
        <taxon>Glomeromycotina</taxon>
        <taxon>Glomeromycetes</taxon>
        <taxon>Diversisporales</taxon>
        <taxon>Gigasporaceae</taxon>
        <taxon>Racocetra</taxon>
    </lineage>
</organism>
<dbReference type="OrthoDB" id="10251254at2759"/>
<gene>
    <name evidence="2" type="ORF">RFULGI_LOCUS8530</name>
</gene>
<keyword evidence="3" id="KW-1185">Reference proteome</keyword>
<evidence type="ECO:0000313" key="3">
    <source>
        <dbReference type="Proteomes" id="UP000789396"/>
    </source>
</evidence>
<dbReference type="EMBL" id="CAJVPZ010013916">
    <property type="protein sequence ID" value="CAG8652861.1"/>
    <property type="molecule type" value="Genomic_DNA"/>
</dbReference>
<feature type="region of interest" description="Disordered" evidence="1">
    <location>
        <begin position="1"/>
        <end position="20"/>
    </location>
</feature>
<comment type="caution">
    <text evidence="2">The sequence shown here is derived from an EMBL/GenBank/DDBJ whole genome shotgun (WGS) entry which is preliminary data.</text>
</comment>
<sequence>MSHEKESIEDEYTDEEQEQEQGMIYMPISTLEEFGINASDIKKLSDNGYTTVQS</sequence>
<dbReference type="AlphaFoldDB" id="A0A9N9DYK8"/>
<dbReference type="Proteomes" id="UP000789396">
    <property type="component" value="Unassembled WGS sequence"/>
</dbReference>
<evidence type="ECO:0000256" key="1">
    <source>
        <dbReference type="SAM" id="MobiDB-lite"/>
    </source>
</evidence>
<dbReference type="Gene3D" id="1.10.150.20">
    <property type="entry name" value="5' to 3' exonuclease, C-terminal subdomain"/>
    <property type="match status" value="1"/>
</dbReference>
<accession>A0A9N9DYK8</accession>
<proteinExistence type="predicted"/>
<feature type="non-terminal residue" evidence="2">
    <location>
        <position position="1"/>
    </location>
</feature>
<reference evidence="2" key="1">
    <citation type="submission" date="2021-06" db="EMBL/GenBank/DDBJ databases">
        <authorList>
            <person name="Kallberg Y."/>
            <person name="Tangrot J."/>
            <person name="Rosling A."/>
        </authorList>
    </citation>
    <scope>NUCLEOTIDE SEQUENCE</scope>
    <source>
        <strain evidence="2">IN212</strain>
    </source>
</reference>
<protein>
    <submittedName>
        <fullName evidence="2">13415_t:CDS:1</fullName>
    </submittedName>
</protein>
<feature type="compositionally biased region" description="Acidic residues" evidence="1">
    <location>
        <begin position="7"/>
        <end position="19"/>
    </location>
</feature>
<name>A0A9N9DYK8_9GLOM</name>
<evidence type="ECO:0000313" key="2">
    <source>
        <dbReference type="EMBL" id="CAG8652861.1"/>
    </source>
</evidence>